<name>A0A6A4I7Z7_9AGAR</name>
<evidence type="ECO:0000256" key="1">
    <source>
        <dbReference type="ARBA" id="ARBA00008421"/>
    </source>
</evidence>
<dbReference type="Proteomes" id="UP000799118">
    <property type="component" value="Unassembled WGS sequence"/>
</dbReference>
<reference evidence="5" key="1">
    <citation type="journal article" date="2019" name="Environ. Microbiol.">
        <title>Fungal ecological strategies reflected in gene transcription - a case study of two litter decomposers.</title>
        <authorList>
            <person name="Barbi F."/>
            <person name="Kohler A."/>
            <person name="Barry K."/>
            <person name="Baskaran P."/>
            <person name="Daum C."/>
            <person name="Fauchery L."/>
            <person name="Ihrmark K."/>
            <person name="Kuo A."/>
            <person name="LaButti K."/>
            <person name="Lipzen A."/>
            <person name="Morin E."/>
            <person name="Grigoriev I.V."/>
            <person name="Henrissat B."/>
            <person name="Lindahl B."/>
            <person name="Martin F."/>
        </authorList>
    </citation>
    <scope>NUCLEOTIDE SEQUENCE</scope>
    <source>
        <strain evidence="5">JB14</strain>
    </source>
</reference>
<dbReference type="AlphaFoldDB" id="A0A6A4I7Z7"/>
<feature type="domain" description="TEA" evidence="4">
    <location>
        <begin position="61"/>
        <end position="135"/>
    </location>
</feature>
<evidence type="ECO:0000256" key="2">
    <source>
        <dbReference type="PROSITE-ProRule" id="PRU00505"/>
    </source>
</evidence>
<feature type="compositionally biased region" description="Low complexity" evidence="3">
    <location>
        <begin position="12"/>
        <end position="22"/>
    </location>
</feature>
<protein>
    <recommendedName>
        <fullName evidence="4">TEA domain-containing protein</fullName>
    </recommendedName>
</protein>
<dbReference type="PROSITE" id="PS51088">
    <property type="entry name" value="TEA_2"/>
    <property type="match status" value="1"/>
</dbReference>
<proteinExistence type="inferred from homology"/>
<feature type="DNA-binding region" description="TEA" evidence="2">
    <location>
        <begin position="61"/>
        <end position="135"/>
    </location>
</feature>
<dbReference type="Gene3D" id="6.10.20.40">
    <property type="entry name" value="TEA/ATTS domain"/>
    <property type="match status" value="1"/>
</dbReference>
<dbReference type="InterPro" id="IPR000818">
    <property type="entry name" value="TEA/ATTS_dom"/>
</dbReference>
<evidence type="ECO:0000256" key="3">
    <source>
        <dbReference type="SAM" id="MobiDB-lite"/>
    </source>
</evidence>
<dbReference type="OrthoDB" id="10006572at2759"/>
<evidence type="ECO:0000313" key="5">
    <source>
        <dbReference type="EMBL" id="KAE9406819.1"/>
    </source>
</evidence>
<gene>
    <name evidence="5" type="ORF">BT96DRAFT_987088</name>
</gene>
<dbReference type="EMBL" id="ML769399">
    <property type="protein sequence ID" value="KAE9406819.1"/>
    <property type="molecule type" value="Genomic_DNA"/>
</dbReference>
<organism evidence="5 6">
    <name type="scientific">Gymnopus androsaceus JB14</name>
    <dbReference type="NCBI Taxonomy" id="1447944"/>
    <lineage>
        <taxon>Eukaryota</taxon>
        <taxon>Fungi</taxon>
        <taxon>Dikarya</taxon>
        <taxon>Basidiomycota</taxon>
        <taxon>Agaricomycotina</taxon>
        <taxon>Agaricomycetes</taxon>
        <taxon>Agaricomycetidae</taxon>
        <taxon>Agaricales</taxon>
        <taxon>Marasmiineae</taxon>
        <taxon>Omphalotaceae</taxon>
        <taxon>Gymnopus</taxon>
    </lineage>
</organism>
<evidence type="ECO:0000259" key="4">
    <source>
        <dbReference type="PROSITE" id="PS51088"/>
    </source>
</evidence>
<feature type="region of interest" description="Disordered" evidence="3">
    <location>
        <begin position="377"/>
        <end position="409"/>
    </location>
</feature>
<feature type="region of interest" description="Disordered" evidence="3">
    <location>
        <begin position="1"/>
        <end position="26"/>
    </location>
</feature>
<dbReference type="Pfam" id="PF01285">
    <property type="entry name" value="TEA"/>
    <property type="match status" value="1"/>
</dbReference>
<accession>A0A6A4I7Z7</accession>
<dbReference type="GO" id="GO:0003700">
    <property type="term" value="F:DNA-binding transcription factor activity"/>
    <property type="evidence" value="ECO:0007669"/>
    <property type="project" value="InterPro"/>
</dbReference>
<feature type="compositionally biased region" description="Low complexity" evidence="3">
    <location>
        <begin position="378"/>
        <end position="409"/>
    </location>
</feature>
<sequence length="409" mass="45193">MAYFPNSRYDSDASSSSSSASSPTLDNCLVMPGSPTLYTAESGTDDVFRDVVKCRKSWKTLKGGKVVWPLHLEKALLEGLALYKPDNSRETLLLGRFPMRNRFISEHILRTTGEKRSAKQVGSRLQQLRDTCGGGGKLQRLLSPCLDSGASISLRSRNTLSHHGSRSAMCNTSLASAPASPASDERELPWNLPTVFYINIEADSNVARECSTEQDYLNSVDATIGSSPEPRPIKAIKPSLAFVSTLWLFLNSEFVIHGLSWRRDPTEFTIQHNIIRYSSESPDMSAPLFSATYKFRYMPEKARSTTVNSGISAFQEIDAANIREYNGLGCFNTGDISEFSSGYDNKNWQNCFDTLSLTEQRGYSSLPATPRCQWDEYSSPSIGDSSSSSSSPTTSTFPPHSPFYPSHQV</sequence>
<dbReference type="InterPro" id="IPR038096">
    <property type="entry name" value="TEA/ATTS_sf"/>
</dbReference>
<dbReference type="SMART" id="SM00426">
    <property type="entry name" value="TEA"/>
    <property type="match status" value="1"/>
</dbReference>
<keyword evidence="6" id="KW-1185">Reference proteome</keyword>
<evidence type="ECO:0000313" key="6">
    <source>
        <dbReference type="Proteomes" id="UP000799118"/>
    </source>
</evidence>
<comment type="similarity">
    <text evidence="1">Belongs to the TEC1 family.</text>
</comment>